<protein>
    <submittedName>
        <fullName evidence="1">Uncharacterized protein</fullName>
    </submittedName>
</protein>
<evidence type="ECO:0000313" key="1">
    <source>
        <dbReference type="EMBL" id="MCH4810428.1"/>
    </source>
</evidence>
<sequence length="330" mass="39416">MKIIRAEPSLQYQFHDESFGLLEKILIKSRRERPDFNRRMFDEDFARIFHISNHHTDNLFDISSSDDKLTNRLFGNVRTQYEPYSIDETIREMIEDIAQSLLWFGEAHYFLRDDPSTEETHITGFSSESIFTLGRVCFQFLPKRYERHWRRDNKLLGRELRLLNRKKLMCFHLPKSIRRMLSSQNSILGSLDKYQHANMEFLPKVTYGNPNPHNDFNFLAWSETHDFALYQATRKTGWNGRKYDSEKRSDFFDCHRLIKFRRNQVVLRDHILAQLSDELTKVGKYYIPEFKIAVLPTKTLPSVKELDELESRLSREEAGFTEVMDFCFNK</sequence>
<dbReference type="RefSeq" id="WP_240716707.1">
    <property type="nucleotide sequence ID" value="NZ_JAKVTW010000001.1"/>
</dbReference>
<gene>
    <name evidence="1" type="ORF">MLE19_03695</name>
</gene>
<keyword evidence="2" id="KW-1185">Reference proteome</keyword>
<dbReference type="EMBL" id="JAKVTW010000001">
    <property type="protein sequence ID" value="MCH4810428.1"/>
    <property type="molecule type" value="Genomic_DNA"/>
</dbReference>
<comment type="caution">
    <text evidence="1">The sequence shown here is derived from an EMBL/GenBank/DDBJ whole genome shotgun (WGS) entry which is preliminary data.</text>
</comment>
<evidence type="ECO:0000313" key="2">
    <source>
        <dbReference type="Proteomes" id="UP001320609"/>
    </source>
</evidence>
<name>A0ABS9S2V6_9GAMM</name>
<dbReference type="Proteomes" id="UP001320609">
    <property type="component" value="Unassembled WGS sequence"/>
</dbReference>
<reference evidence="1 2" key="1">
    <citation type="submission" date="2022-03" db="EMBL/GenBank/DDBJ databases">
        <title>Genomic signatures underlying metal tolerance in selected Arctic bacterial isolates.</title>
        <authorList>
            <person name="Thomas F.A."/>
            <person name="Venkatachalam S."/>
            <person name="Krishnan K.P."/>
        </authorList>
    </citation>
    <scope>NUCLEOTIDE SEQUENCE [LARGE SCALE GENOMIC DNA]</scope>
    <source>
        <strain evidence="1 2">HM116</strain>
    </source>
</reference>
<accession>A0ABS9S2V6</accession>
<organism evidence="1 2">
    <name type="scientific">Vreelandella neptunia</name>
    <dbReference type="NCBI Taxonomy" id="115551"/>
    <lineage>
        <taxon>Bacteria</taxon>
        <taxon>Pseudomonadati</taxon>
        <taxon>Pseudomonadota</taxon>
        <taxon>Gammaproteobacteria</taxon>
        <taxon>Oceanospirillales</taxon>
        <taxon>Halomonadaceae</taxon>
        <taxon>Vreelandella</taxon>
    </lineage>
</organism>
<proteinExistence type="predicted"/>